<proteinExistence type="predicted"/>
<reference evidence="3" key="1">
    <citation type="submission" date="2018-06" db="EMBL/GenBank/DDBJ databases">
        <authorList>
            <person name="Zhirakovskaya E."/>
        </authorList>
    </citation>
    <scope>NUCLEOTIDE SEQUENCE</scope>
</reference>
<feature type="domain" description="Ice-binding protein C-terminal" evidence="2">
    <location>
        <begin position="193"/>
        <end position="218"/>
    </location>
</feature>
<evidence type="ECO:0000259" key="2">
    <source>
        <dbReference type="Pfam" id="PF07589"/>
    </source>
</evidence>
<feature type="transmembrane region" description="Helical" evidence="1">
    <location>
        <begin position="197"/>
        <end position="215"/>
    </location>
</feature>
<dbReference type="AlphaFoldDB" id="A0A3B0W1K7"/>
<name>A0A3B0W1K7_9ZZZZ</name>
<organism evidence="3">
    <name type="scientific">hydrothermal vent metagenome</name>
    <dbReference type="NCBI Taxonomy" id="652676"/>
    <lineage>
        <taxon>unclassified sequences</taxon>
        <taxon>metagenomes</taxon>
        <taxon>ecological metagenomes</taxon>
    </lineage>
</organism>
<keyword evidence="1" id="KW-0472">Membrane</keyword>
<accession>A0A3B0W1K7</accession>
<protein>
    <recommendedName>
        <fullName evidence="2">Ice-binding protein C-terminal domain-containing protein</fullName>
    </recommendedName>
</protein>
<keyword evidence="1" id="KW-1133">Transmembrane helix</keyword>
<gene>
    <name evidence="3" type="ORF">MNBD_GAMMA04-1356</name>
</gene>
<sequence>MKKLLTLFAATLFASSAFSSSNLVNITGYDLTNSEPNGTIGLNHTYTGDITSSNFGFSYDYTNGTGTLTDGLIQNPNAGHMLLGGFTSITLFLDDDYYIDDISFFSAQERGSRQFFNFLHFATINGVPMTSNSFGLPADQTFSGNNLFDLSGSSLENVATNQITFTELYPPSLGTDGYFTLSEIQVRGTLVSAIPEPSTYALMLGGLGLVGFMAVRRRRKLV</sequence>
<dbReference type="InterPro" id="IPR013424">
    <property type="entry name" value="Ice-binding_C"/>
</dbReference>
<dbReference type="EMBL" id="UOFB01000327">
    <property type="protein sequence ID" value="VAW49171.1"/>
    <property type="molecule type" value="Genomic_DNA"/>
</dbReference>
<dbReference type="Pfam" id="PF07589">
    <property type="entry name" value="PEP-CTERM"/>
    <property type="match status" value="1"/>
</dbReference>
<keyword evidence="1" id="KW-0812">Transmembrane</keyword>
<evidence type="ECO:0000256" key="1">
    <source>
        <dbReference type="SAM" id="Phobius"/>
    </source>
</evidence>
<dbReference type="NCBIfam" id="TIGR02595">
    <property type="entry name" value="PEP_CTERM"/>
    <property type="match status" value="1"/>
</dbReference>
<evidence type="ECO:0000313" key="3">
    <source>
        <dbReference type="EMBL" id="VAW49171.1"/>
    </source>
</evidence>